<dbReference type="InterPro" id="IPR002933">
    <property type="entry name" value="Peptidase_M20"/>
</dbReference>
<feature type="transmembrane region" description="Helical" evidence="1">
    <location>
        <begin position="454"/>
        <end position="470"/>
    </location>
</feature>
<dbReference type="Gene3D" id="3.40.630.10">
    <property type="entry name" value="Zn peptidases"/>
    <property type="match status" value="1"/>
</dbReference>
<evidence type="ECO:0000313" key="3">
    <source>
        <dbReference type="EMBL" id="WAR25550.1"/>
    </source>
</evidence>
<dbReference type="NCBIfam" id="TIGR01891">
    <property type="entry name" value="amidohydrolases"/>
    <property type="match status" value="1"/>
</dbReference>
<feature type="transmembrane region" description="Helical" evidence="1">
    <location>
        <begin position="372"/>
        <end position="395"/>
    </location>
</feature>
<evidence type="ECO:0000256" key="1">
    <source>
        <dbReference type="SAM" id="Phobius"/>
    </source>
</evidence>
<dbReference type="SUPFAM" id="SSF55031">
    <property type="entry name" value="Bacterial exopeptidase dimerisation domain"/>
    <property type="match status" value="1"/>
</dbReference>
<feature type="transmembrane region" description="Helical" evidence="1">
    <location>
        <begin position="401"/>
        <end position="422"/>
    </location>
</feature>
<feature type="transmembrane region" description="Helical" evidence="1">
    <location>
        <begin position="429"/>
        <end position="448"/>
    </location>
</feature>
<dbReference type="PANTHER" id="PTHR30575:SF0">
    <property type="entry name" value="XAA-ARG DIPEPTIDASE"/>
    <property type="match status" value="1"/>
</dbReference>
<evidence type="ECO:0000259" key="2">
    <source>
        <dbReference type="Pfam" id="PF07687"/>
    </source>
</evidence>
<accession>A0ABY7FTJ9</accession>
<evidence type="ECO:0000313" key="4">
    <source>
        <dbReference type="Proteomes" id="UP001164746"/>
    </source>
</evidence>
<keyword evidence="1" id="KW-0812">Transmembrane</keyword>
<keyword evidence="1" id="KW-1133">Transmembrane helix</keyword>
<dbReference type="Pfam" id="PF07687">
    <property type="entry name" value="M20_dimer"/>
    <property type="match status" value="1"/>
</dbReference>
<dbReference type="InterPro" id="IPR052030">
    <property type="entry name" value="Peptidase_M20/M20A_hydrolases"/>
</dbReference>
<gene>
    <name evidence="3" type="ORF">MAR_011254</name>
</gene>
<dbReference type="PANTHER" id="PTHR30575">
    <property type="entry name" value="PEPTIDASE M20"/>
    <property type="match status" value="1"/>
</dbReference>
<dbReference type="CDD" id="cd03887">
    <property type="entry name" value="M20_Acy1L2"/>
    <property type="match status" value="1"/>
</dbReference>
<dbReference type="Gene3D" id="3.30.70.360">
    <property type="match status" value="1"/>
</dbReference>
<feature type="non-terminal residue" evidence="3">
    <location>
        <position position="508"/>
    </location>
</feature>
<feature type="domain" description="Peptidase M20 dimerisation" evidence="2">
    <location>
        <begin position="176"/>
        <end position="266"/>
    </location>
</feature>
<dbReference type="Proteomes" id="UP001164746">
    <property type="component" value="Chromosome 14"/>
</dbReference>
<dbReference type="InterPro" id="IPR011650">
    <property type="entry name" value="Peptidase_M20_dimer"/>
</dbReference>
<reference evidence="3" key="1">
    <citation type="submission" date="2022-11" db="EMBL/GenBank/DDBJ databases">
        <title>Centuries of genome instability and evolution in soft-shell clam transmissible cancer (bioRxiv).</title>
        <authorList>
            <person name="Hart S.F.M."/>
            <person name="Yonemitsu M.A."/>
            <person name="Giersch R.M."/>
            <person name="Beal B.F."/>
            <person name="Arriagada G."/>
            <person name="Davis B.W."/>
            <person name="Ostrander E.A."/>
            <person name="Goff S.P."/>
            <person name="Metzger M.J."/>
        </authorList>
    </citation>
    <scope>NUCLEOTIDE SEQUENCE</scope>
    <source>
        <strain evidence="3">MELC-2E11</strain>
        <tissue evidence="3">Siphon/mantle</tissue>
    </source>
</reference>
<protein>
    <submittedName>
        <fullName evidence="3">P20D2-like protein</fullName>
    </submittedName>
</protein>
<dbReference type="EMBL" id="CP111025">
    <property type="protein sequence ID" value="WAR25550.1"/>
    <property type="molecule type" value="Genomic_DNA"/>
</dbReference>
<dbReference type="Pfam" id="PF01546">
    <property type="entry name" value="Peptidase_M20"/>
    <property type="match status" value="1"/>
</dbReference>
<organism evidence="3 4">
    <name type="scientific">Mya arenaria</name>
    <name type="common">Soft-shell clam</name>
    <dbReference type="NCBI Taxonomy" id="6604"/>
    <lineage>
        <taxon>Eukaryota</taxon>
        <taxon>Metazoa</taxon>
        <taxon>Spiralia</taxon>
        <taxon>Lophotrochozoa</taxon>
        <taxon>Mollusca</taxon>
        <taxon>Bivalvia</taxon>
        <taxon>Autobranchia</taxon>
        <taxon>Heteroconchia</taxon>
        <taxon>Euheterodonta</taxon>
        <taxon>Imparidentia</taxon>
        <taxon>Neoheterodontei</taxon>
        <taxon>Myida</taxon>
        <taxon>Myoidea</taxon>
        <taxon>Myidae</taxon>
        <taxon>Mya</taxon>
    </lineage>
</organism>
<dbReference type="SUPFAM" id="SSF53187">
    <property type="entry name" value="Zn-dependent exopeptidases"/>
    <property type="match status" value="1"/>
</dbReference>
<dbReference type="InterPro" id="IPR017439">
    <property type="entry name" value="Amidohydrolase"/>
</dbReference>
<keyword evidence="1" id="KW-0472">Membrane</keyword>
<proteinExistence type="predicted"/>
<name>A0ABY7FTJ9_MYAAR</name>
<keyword evidence="4" id="KW-1185">Reference proteome</keyword>
<sequence length="508" mass="56444">MCDVEDLKLAACAAIDAAKKQLNNISTEIWSKPELGFEERHAHNILTDFLENHGFQTERSYKLETAFRATYGSREDGPNVTFISEYDALPEIGHACGHNLIAEVGVGAGLGLMAAMKAAGKPLGQVTVLGTPAEESAGGKIDLIEAGAFTDVDVAMMAHPFPENDFRPIALAYYGLEIVYTGKASHAAGYPWEGVNALDAAVTCYQGISFLRQQCKPDWRIHCIILEGGVKVNIIPERARLHVTVRAPSDQEMFLLRDKVINIITSAATSTGCQVEYKLFDRPCSAMLNNGVMVDLFEHNLSRVQPPEVPTRTGSVFGSTDMGNVAQVVPSIHPNFHIGGRAVNHTRDFTGDAANCLTSPAHFPFQKYPDRMFFYSFLFFFCYTLSHLGNILPLLQHLLPILQPLSLFRCFLFLFCITLSLFRNTLSLFCSFLFLFWNTLSLFCSIMSLFRNTLFLLCSFLFFFCSSPMAQEYTLQVMKALAMTAVDIVTSKDRLQEIKQAFAEGSNY</sequence>
<dbReference type="InterPro" id="IPR036264">
    <property type="entry name" value="Bact_exopeptidase_dim_dom"/>
</dbReference>